<evidence type="ECO:0000313" key="1">
    <source>
        <dbReference type="EMBL" id="GAF93695.1"/>
    </source>
</evidence>
<organism evidence="1">
    <name type="scientific">marine sediment metagenome</name>
    <dbReference type="NCBI Taxonomy" id="412755"/>
    <lineage>
        <taxon>unclassified sequences</taxon>
        <taxon>metagenomes</taxon>
        <taxon>ecological metagenomes</taxon>
    </lineage>
</organism>
<gene>
    <name evidence="1" type="ORF">S01H1_24364</name>
</gene>
<sequence>PKIAPPVKKEVEEVVTPVPEGEVKAYTDTVAGKPRNIIELPNKTKLIQGLDTKGNIYYEIE</sequence>
<dbReference type="AlphaFoldDB" id="X0UZ47"/>
<protein>
    <submittedName>
        <fullName evidence="1">Uncharacterized protein</fullName>
    </submittedName>
</protein>
<accession>X0UZ47</accession>
<feature type="non-terminal residue" evidence="1">
    <location>
        <position position="61"/>
    </location>
</feature>
<name>X0UZ47_9ZZZZ</name>
<reference evidence="1" key="1">
    <citation type="journal article" date="2014" name="Front. Microbiol.">
        <title>High frequency of phylogenetically diverse reductive dehalogenase-homologous genes in deep subseafloor sedimentary metagenomes.</title>
        <authorList>
            <person name="Kawai M."/>
            <person name="Futagami T."/>
            <person name="Toyoda A."/>
            <person name="Takaki Y."/>
            <person name="Nishi S."/>
            <person name="Hori S."/>
            <person name="Arai W."/>
            <person name="Tsubouchi T."/>
            <person name="Morono Y."/>
            <person name="Uchiyama I."/>
            <person name="Ito T."/>
            <person name="Fujiyama A."/>
            <person name="Inagaki F."/>
            <person name="Takami H."/>
        </authorList>
    </citation>
    <scope>NUCLEOTIDE SEQUENCE</scope>
    <source>
        <strain evidence="1">Expedition CK06-06</strain>
    </source>
</reference>
<feature type="non-terminal residue" evidence="1">
    <location>
        <position position="1"/>
    </location>
</feature>
<proteinExistence type="predicted"/>
<comment type="caution">
    <text evidence="1">The sequence shown here is derived from an EMBL/GenBank/DDBJ whole genome shotgun (WGS) entry which is preliminary data.</text>
</comment>
<dbReference type="EMBL" id="BARS01014466">
    <property type="protein sequence ID" value="GAF93695.1"/>
    <property type="molecule type" value="Genomic_DNA"/>
</dbReference>